<evidence type="ECO:0000259" key="1">
    <source>
        <dbReference type="PROSITE" id="PS50980"/>
    </source>
</evidence>
<dbReference type="SUPFAM" id="SSF52096">
    <property type="entry name" value="ClpP/crotonase"/>
    <property type="match status" value="2"/>
</dbReference>
<dbReference type="InterPro" id="IPR011763">
    <property type="entry name" value="COA_CT_C"/>
</dbReference>
<proteinExistence type="predicted"/>
<dbReference type="PANTHER" id="PTHR43842">
    <property type="entry name" value="PROPIONYL-COA CARBOXYLASE BETA CHAIN"/>
    <property type="match status" value="1"/>
</dbReference>
<evidence type="ECO:0000313" key="4">
    <source>
        <dbReference type="Proteomes" id="UP000823912"/>
    </source>
</evidence>
<sequence>MEDNTMSKAIQRIESLLDEHSFVELGALVTSRSTDFNLNDRKAPSDGVVIGHGLIDDNLVFVFSQDASVLNGTIGEMHAKKILSVYDMAVKMGAPVIGLLDCAGVRLQESLDAMESLGAIYRKAVEASGAVPQIMGVFGNCGGGLSVLTSVSDFTFMEKDAKLFLNTPNAIGGNREDKLDTAGADFQYKEAGNVDFVGTEQEIFAAMRQLVIMLPGCSLEDGRVDACLDDLNRASEGMEDKLGDAAAFAAEISDNRVFVECKAGFAGEMVTGLIKLNGATVGVVGNRQTGKESLLTADGCRKAADFIRFCDAFDIPVLSLTNVTGYEATVASEKLLTREAARMTAAFAEASVPKINFITKEAYGSAYVLMNSKALGADLVYAYDTAKIGIMDSKLAAKIMYEDKSADEISEKAKEFEELQSGIAAAAARGYVDRVITPADTRKYLIAGFEMLFTKRTDGPFKKHGTK</sequence>
<protein>
    <submittedName>
        <fullName evidence="3">Carboxyl transferase</fullName>
    </submittedName>
</protein>
<feature type="domain" description="CoA carboxyltransferase C-terminal" evidence="2">
    <location>
        <begin position="230"/>
        <end position="459"/>
    </location>
</feature>
<dbReference type="PROSITE" id="PS50989">
    <property type="entry name" value="COA_CT_CTER"/>
    <property type="match status" value="1"/>
</dbReference>
<evidence type="ECO:0000313" key="3">
    <source>
        <dbReference type="EMBL" id="HIR70871.1"/>
    </source>
</evidence>
<reference evidence="3" key="2">
    <citation type="journal article" date="2021" name="PeerJ">
        <title>Extensive microbial diversity within the chicken gut microbiome revealed by metagenomics and culture.</title>
        <authorList>
            <person name="Gilroy R."/>
            <person name="Ravi A."/>
            <person name="Getino M."/>
            <person name="Pursley I."/>
            <person name="Horton D.L."/>
            <person name="Alikhan N.F."/>
            <person name="Baker D."/>
            <person name="Gharbi K."/>
            <person name="Hall N."/>
            <person name="Watson M."/>
            <person name="Adriaenssens E.M."/>
            <person name="Foster-Nyarko E."/>
            <person name="Jarju S."/>
            <person name="Secka A."/>
            <person name="Antonio M."/>
            <person name="Oren A."/>
            <person name="Chaudhuri R.R."/>
            <person name="La Ragione R."/>
            <person name="Hildebrand F."/>
            <person name="Pallen M.J."/>
        </authorList>
    </citation>
    <scope>NUCLEOTIDE SEQUENCE</scope>
    <source>
        <strain evidence="3">ChiSjej5B23-6657</strain>
    </source>
</reference>
<dbReference type="GO" id="GO:0016740">
    <property type="term" value="F:transferase activity"/>
    <property type="evidence" value="ECO:0007669"/>
    <property type="project" value="UniProtKB-KW"/>
</dbReference>
<name>A0A9D1EA97_9FIRM</name>
<dbReference type="EMBL" id="DVHM01000100">
    <property type="protein sequence ID" value="HIR70871.1"/>
    <property type="molecule type" value="Genomic_DNA"/>
</dbReference>
<reference evidence="3" key="1">
    <citation type="submission" date="2020-10" db="EMBL/GenBank/DDBJ databases">
        <authorList>
            <person name="Gilroy R."/>
        </authorList>
    </citation>
    <scope>NUCLEOTIDE SEQUENCE</scope>
    <source>
        <strain evidence="3">ChiSjej5B23-6657</strain>
    </source>
</reference>
<organism evidence="3 4">
    <name type="scientific">Candidatus Pullilachnospira gallistercoris</name>
    <dbReference type="NCBI Taxonomy" id="2840911"/>
    <lineage>
        <taxon>Bacteria</taxon>
        <taxon>Bacillati</taxon>
        <taxon>Bacillota</taxon>
        <taxon>Clostridia</taxon>
        <taxon>Lachnospirales</taxon>
        <taxon>Lachnospiraceae</taxon>
        <taxon>Lachnospiraceae incertae sedis</taxon>
        <taxon>Candidatus Pullilachnospira</taxon>
    </lineage>
</organism>
<keyword evidence="3" id="KW-0808">Transferase</keyword>
<dbReference type="InterPro" id="IPR011762">
    <property type="entry name" value="COA_CT_N"/>
</dbReference>
<dbReference type="InterPro" id="IPR029045">
    <property type="entry name" value="ClpP/crotonase-like_dom_sf"/>
</dbReference>
<dbReference type="AlphaFoldDB" id="A0A9D1EA97"/>
<dbReference type="PROSITE" id="PS50980">
    <property type="entry name" value="COA_CT_NTER"/>
    <property type="match status" value="1"/>
</dbReference>
<dbReference type="InterPro" id="IPR051047">
    <property type="entry name" value="AccD/PCCB"/>
</dbReference>
<dbReference type="Proteomes" id="UP000823912">
    <property type="component" value="Unassembled WGS sequence"/>
</dbReference>
<gene>
    <name evidence="3" type="ORF">IAA55_06295</name>
</gene>
<evidence type="ECO:0000259" key="2">
    <source>
        <dbReference type="PROSITE" id="PS50989"/>
    </source>
</evidence>
<accession>A0A9D1EA97</accession>
<dbReference type="GO" id="GO:0004658">
    <property type="term" value="F:propionyl-CoA carboxylase activity"/>
    <property type="evidence" value="ECO:0007669"/>
    <property type="project" value="TreeGrafter"/>
</dbReference>
<dbReference type="InterPro" id="IPR034733">
    <property type="entry name" value="AcCoA_carboxyl_beta"/>
</dbReference>
<feature type="domain" description="CoA carboxyltransferase N-terminal" evidence="1">
    <location>
        <begin position="1"/>
        <end position="144"/>
    </location>
</feature>
<comment type="caution">
    <text evidence="3">The sequence shown here is derived from an EMBL/GenBank/DDBJ whole genome shotgun (WGS) entry which is preliminary data.</text>
</comment>
<dbReference type="Pfam" id="PF01039">
    <property type="entry name" value="Carboxyl_trans"/>
    <property type="match status" value="1"/>
</dbReference>
<dbReference type="Gene3D" id="3.90.226.10">
    <property type="entry name" value="2-enoyl-CoA Hydratase, Chain A, domain 1"/>
    <property type="match status" value="2"/>
</dbReference>
<dbReference type="PANTHER" id="PTHR43842:SF2">
    <property type="entry name" value="PROPIONYL-COA CARBOXYLASE BETA CHAIN, MITOCHONDRIAL"/>
    <property type="match status" value="1"/>
</dbReference>